<organism evidence="2 3">
    <name type="scientific">Streptomyces lucensis JCM 4490</name>
    <dbReference type="NCBI Taxonomy" id="1306176"/>
    <lineage>
        <taxon>Bacteria</taxon>
        <taxon>Bacillati</taxon>
        <taxon>Actinomycetota</taxon>
        <taxon>Actinomycetes</taxon>
        <taxon>Kitasatosporales</taxon>
        <taxon>Streptomycetaceae</taxon>
        <taxon>Streptomyces</taxon>
    </lineage>
</organism>
<dbReference type="EMBL" id="BMUE01000001">
    <property type="protein sequence ID" value="GGW28925.1"/>
    <property type="molecule type" value="Genomic_DNA"/>
</dbReference>
<evidence type="ECO:0000256" key="1">
    <source>
        <dbReference type="SAM" id="MobiDB-lite"/>
    </source>
</evidence>
<dbReference type="Proteomes" id="UP000620224">
    <property type="component" value="Unassembled WGS sequence"/>
</dbReference>
<reference evidence="2" key="1">
    <citation type="journal article" date="2014" name="Int. J. Syst. Evol. Microbiol.">
        <title>Complete genome sequence of Corynebacterium casei LMG S-19264T (=DSM 44701T), isolated from a smear-ripened cheese.</title>
        <authorList>
            <consortium name="US DOE Joint Genome Institute (JGI-PGF)"/>
            <person name="Walter F."/>
            <person name="Albersmeier A."/>
            <person name="Kalinowski J."/>
            <person name="Ruckert C."/>
        </authorList>
    </citation>
    <scope>NUCLEOTIDE SEQUENCE</scope>
    <source>
        <strain evidence="2">JCM 4490</strain>
    </source>
</reference>
<sequence>MRTPVAKDGANTALSGRFKSLAAGNNPSGPRIGAPGPHSPPHAVLAVTNGHHSAPPVTPPHDRPPSTAPHHRRTAPSHHQADPTRPTPPADNTGRPT</sequence>
<accession>A0A918ISL6</accession>
<name>A0A918ISL6_9ACTN</name>
<protein>
    <submittedName>
        <fullName evidence="2">Uncharacterized protein</fullName>
    </submittedName>
</protein>
<proteinExistence type="predicted"/>
<evidence type="ECO:0000313" key="2">
    <source>
        <dbReference type="EMBL" id="GGW28925.1"/>
    </source>
</evidence>
<feature type="region of interest" description="Disordered" evidence="1">
    <location>
        <begin position="1"/>
        <end position="97"/>
    </location>
</feature>
<keyword evidence="3" id="KW-1185">Reference proteome</keyword>
<evidence type="ECO:0000313" key="3">
    <source>
        <dbReference type="Proteomes" id="UP000620224"/>
    </source>
</evidence>
<reference evidence="2" key="2">
    <citation type="submission" date="2020-09" db="EMBL/GenBank/DDBJ databases">
        <authorList>
            <person name="Sun Q."/>
            <person name="Ohkuma M."/>
        </authorList>
    </citation>
    <scope>NUCLEOTIDE SEQUENCE</scope>
    <source>
        <strain evidence="2">JCM 4490</strain>
    </source>
</reference>
<dbReference type="AlphaFoldDB" id="A0A918ISL6"/>
<gene>
    <name evidence="2" type="ORF">GCM10010503_00440</name>
</gene>
<comment type="caution">
    <text evidence="2">The sequence shown here is derived from an EMBL/GenBank/DDBJ whole genome shotgun (WGS) entry which is preliminary data.</text>
</comment>